<keyword evidence="2" id="KW-0732">Signal</keyword>
<gene>
    <name evidence="5" type="ORF">SG34_008990</name>
</gene>
<evidence type="ECO:0000256" key="1">
    <source>
        <dbReference type="ARBA" id="ARBA00023145"/>
    </source>
</evidence>
<dbReference type="PANTHER" id="PTHR33794:SF1">
    <property type="entry name" value="BACILLOLYSIN"/>
    <property type="match status" value="1"/>
</dbReference>
<dbReference type="InterPro" id="IPR050728">
    <property type="entry name" value="Zinc_Metalloprotease_M4"/>
</dbReference>
<dbReference type="PANTHER" id="PTHR33794">
    <property type="entry name" value="BACILLOLYSIN"/>
    <property type="match status" value="1"/>
</dbReference>
<evidence type="ECO:0000259" key="4">
    <source>
        <dbReference type="Pfam" id="PF20009"/>
    </source>
</evidence>
<reference evidence="5 6" key="2">
    <citation type="journal article" date="2022" name="Mar. Drugs">
        <title>Bioassay-Guided Fractionation Leads to the Detection of Cholic Acid Generated by the Rare Thalassomonas sp.</title>
        <authorList>
            <person name="Pheiffer F."/>
            <person name="Schneider Y.K."/>
            <person name="Hansen E.H."/>
            <person name="Andersen J.H."/>
            <person name="Isaksson J."/>
            <person name="Busche T."/>
            <person name="R C."/>
            <person name="Kalinowski J."/>
            <person name="Zyl L.V."/>
            <person name="Trindade M."/>
        </authorList>
    </citation>
    <scope>NUCLEOTIDE SEQUENCE [LARGE SCALE GENOMIC DNA]</scope>
    <source>
        <strain evidence="5 6">XOM25</strain>
    </source>
</reference>
<dbReference type="PRINTS" id="PR00730">
    <property type="entry name" value="THERMOLYSIN"/>
</dbReference>
<dbReference type="GO" id="GO:0006508">
    <property type="term" value="P:proteolysis"/>
    <property type="evidence" value="ECO:0007669"/>
    <property type="project" value="InterPro"/>
</dbReference>
<evidence type="ECO:0000259" key="3">
    <source>
        <dbReference type="Pfam" id="PF01447"/>
    </source>
</evidence>
<proteinExistence type="predicted"/>
<dbReference type="EMBL" id="CP059733">
    <property type="protein sequence ID" value="WDE07002.1"/>
    <property type="molecule type" value="Genomic_DNA"/>
</dbReference>
<dbReference type="InterPro" id="IPR023612">
    <property type="entry name" value="Peptidase_M4"/>
</dbReference>
<dbReference type="Gene3D" id="1.10.390.10">
    <property type="entry name" value="Neutral Protease Domain 2"/>
    <property type="match status" value="1"/>
</dbReference>
<evidence type="ECO:0000256" key="2">
    <source>
        <dbReference type="SAM" id="SignalP"/>
    </source>
</evidence>
<evidence type="ECO:0000313" key="6">
    <source>
        <dbReference type="Proteomes" id="UP000032352"/>
    </source>
</evidence>
<dbReference type="Pfam" id="PF20009">
    <property type="entry name" value="GEVED"/>
    <property type="match status" value="1"/>
</dbReference>
<dbReference type="InterPro" id="IPR045474">
    <property type="entry name" value="GEVED"/>
</dbReference>
<feature type="signal peptide" evidence="2">
    <location>
        <begin position="1"/>
        <end position="19"/>
    </location>
</feature>
<sequence>MKVNNFIAGLVLMPSAVVADMQVNAHSVEKTEASAARVANIEVLNGIYKQAALSGISEKADIARYSKEMRNQNEVVLASALTDFYGLDEKHSFVLANRGSQYSNYYSFAHYYLGVPVSNEIVTLVLDNDGNIRDLLGTIDTNLHRVIRPKSQGMKTLTQVNAHVNAQAGDKTSPEAVIAWLANNESSPFYRYQLTVNSAKTVLEKNTFGEPVYAHKLDVFFVDEEGKPNRVLLVIDGESKEIYRQSGLLKLDHTPESSHAMPTAAISAGATKRLKSYGSNFFSGRRDYIPSETGGIAKAPMLTDCKFYRSETDADSGKGKGTLTTIHMQGSTSYDNWQAYQLSDTDCNNESVFYEGSQLGLTYAYSPLADAHYHGELVIDMYEELGLGPILGTCNARPNRQSNCKQLYGNYYDSSYAGYEVPIYQGAHYGVNYVGAFWSGQAAYYGDGGFGILPNVSLDIVAHELTHGFAEMTTDDIYMRALDETISDIAGEAAKEFIYNKTFEQENPYFAGNSYQTTYKNQFGSEAVREANVAIRVLLNPSLAEMPETASAMGQHELSGPLTKVFTSLVDGTDANKFSSYAEAFSVLAEAKKSCVHDGLSGYEGLKQASSCIIDIAKNMKPASTIDVNLITEFNKVNVKVDCLESSLCGVLAAGIQQQVGADSYTFGLVSNDLGLSAQWLIRSEGVVEVGPFDGSELMITQAQMDTFADTYEVEVKLTHQGGEDTLTQEYNKPPASTYCQASGAQGAGVYITSVDVQGVVFESGDEGYRYDPGRVIENLSSPFDLKLTADFADGSSSKYYYWDIWLDKNADGQFDSGEQLYNSWGVIQKTNSFRITFDESEMTQQSRLRVMVSENLMNSDGPCGDIEGEVEDVAVAVSNG</sequence>
<dbReference type="GO" id="GO:0004222">
    <property type="term" value="F:metalloendopeptidase activity"/>
    <property type="evidence" value="ECO:0007669"/>
    <property type="project" value="InterPro"/>
</dbReference>
<protein>
    <submittedName>
        <fullName evidence="5">Uncharacterized protein</fullName>
    </submittedName>
</protein>
<feature type="chain" id="PRO_5042078191" evidence="2">
    <location>
        <begin position="20"/>
        <end position="881"/>
    </location>
</feature>
<dbReference type="InterPro" id="IPR027268">
    <property type="entry name" value="Peptidase_M4/M1_CTD_sf"/>
</dbReference>
<dbReference type="SUPFAM" id="SSF55486">
    <property type="entry name" value="Metalloproteases ('zincins'), catalytic domain"/>
    <property type="match status" value="1"/>
</dbReference>
<dbReference type="InterPro" id="IPR013856">
    <property type="entry name" value="Peptidase_M4_domain"/>
</dbReference>
<dbReference type="Pfam" id="PF01447">
    <property type="entry name" value="Peptidase_M4"/>
    <property type="match status" value="1"/>
</dbReference>
<dbReference type="KEGG" id="tvd:SG34_008990"/>
<name>A0AAF0C909_9GAMM</name>
<keyword evidence="1" id="KW-0865">Zymogen</keyword>
<evidence type="ECO:0000313" key="5">
    <source>
        <dbReference type="EMBL" id="WDE07002.1"/>
    </source>
</evidence>
<dbReference type="Proteomes" id="UP000032352">
    <property type="component" value="Chromosome"/>
</dbReference>
<organism evidence="5 6">
    <name type="scientific">Thalassomonas viridans</name>
    <dbReference type="NCBI Taxonomy" id="137584"/>
    <lineage>
        <taxon>Bacteria</taxon>
        <taxon>Pseudomonadati</taxon>
        <taxon>Pseudomonadota</taxon>
        <taxon>Gammaproteobacteria</taxon>
        <taxon>Alteromonadales</taxon>
        <taxon>Colwelliaceae</taxon>
        <taxon>Thalassomonas</taxon>
    </lineage>
</organism>
<dbReference type="RefSeq" id="WP_044842426.1">
    <property type="nucleotide sequence ID" value="NZ_CP059733.1"/>
</dbReference>
<keyword evidence="6" id="KW-1185">Reference proteome</keyword>
<feature type="domain" description="GEVED" evidence="4">
    <location>
        <begin position="802"/>
        <end position="873"/>
    </location>
</feature>
<dbReference type="AlphaFoldDB" id="A0AAF0C909"/>
<feature type="domain" description="Peptidase M4" evidence="3">
    <location>
        <begin position="408"/>
        <end position="470"/>
    </location>
</feature>
<dbReference type="Gene3D" id="3.10.170.10">
    <property type="match status" value="1"/>
</dbReference>
<reference evidence="5 6" key="1">
    <citation type="journal article" date="2015" name="Genome Announc.">
        <title>Draft Genome Sequences of Marine Isolates of Thalassomonas viridans and Thalassomonas actiniarum.</title>
        <authorList>
            <person name="Olonade I."/>
            <person name="van Zyl L.J."/>
            <person name="Trindade M."/>
        </authorList>
    </citation>
    <scope>NUCLEOTIDE SEQUENCE [LARGE SCALE GENOMIC DNA]</scope>
    <source>
        <strain evidence="5 6">XOM25</strain>
    </source>
</reference>
<accession>A0AAF0C909</accession>